<dbReference type="PATRIC" id="fig|1305737.6.peg.365"/>
<evidence type="ECO:0000313" key="2">
    <source>
        <dbReference type="EMBL" id="KPQ08952.1"/>
    </source>
</evidence>
<accession>A0A0P7XWT0</accession>
<protein>
    <recommendedName>
        <fullName evidence="1">PAS domain-containing protein</fullName>
    </recommendedName>
</protein>
<organism evidence="2 3">
    <name type="scientific">Algoriphagus marincola HL-49</name>
    <dbReference type="NCBI Taxonomy" id="1305737"/>
    <lineage>
        <taxon>Bacteria</taxon>
        <taxon>Pseudomonadati</taxon>
        <taxon>Bacteroidota</taxon>
        <taxon>Cytophagia</taxon>
        <taxon>Cytophagales</taxon>
        <taxon>Cyclobacteriaceae</taxon>
        <taxon>Algoriphagus</taxon>
    </lineage>
</organism>
<feature type="domain" description="PAS" evidence="1">
    <location>
        <begin position="229"/>
        <end position="293"/>
    </location>
</feature>
<dbReference type="OrthoDB" id="6231665at2"/>
<dbReference type="STRING" id="1305737.GCA_000526355_01395"/>
<reference evidence="2 3" key="1">
    <citation type="submission" date="2015-09" db="EMBL/GenBank/DDBJ databases">
        <title>Identification and resolution of microdiversity through metagenomic sequencing of parallel consortia.</title>
        <authorList>
            <person name="Nelson W.C."/>
            <person name="Romine M.F."/>
            <person name="Lindemann S.R."/>
        </authorList>
    </citation>
    <scope>NUCLEOTIDE SEQUENCE [LARGE SCALE GENOMIC DNA]</scope>
    <source>
        <strain evidence="2">HL-49</strain>
    </source>
</reference>
<name>A0A0P7XWT0_9BACT</name>
<dbReference type="Proteomes" id="UP000050421">
    <property type="component" value="Unassembled WGS sequence"/>
</dbReference>
<dbReference type="InterPro" id="IPR000014">
    <property type="entry name" value="PAS"/>
</dbReference>
<proteinExistence type="predicted"/>
<dbReference type="EMBL" id="LJXT01000153">
    <property type="protein sequence ID" value="KPQ08952.1"/>
    <property type="molecule type" value="Genomic_DNA"/>
</dbReference>
<feature type="domain" description="PAS" evidence="1">
    <location>
        <begin position="122"/>
        <end position="190"/>
    </location>
</feature>
<dbReference type="GO" id="GO:0000155">
    <property type="term" value="F:phosphorelay sensor kinase activity"/>
    <property type="evidence" value="ECO:0007669"/>
    <property type="project" value="InterPro"/>
</dbReference>
<comment type="caution">
    <text evidence="2">The sequence shown here is derived from an EMBL/GenBank/DDBJ whole genome shotgun (WGS) entry which is preliminary data.</text>
</comment>
<evidence type="ECO:0000259" key="1">
    <source>
        <dbReference type="SMART" id="SM00091"/>
    </source>
</evidence>
<gene>
    <name evidence="2" type="ORF">HLUCCX10_16785</name>
</gene>
<sequence>MVSLTTNSSLIPDFIKKSDFFFCTILDVDGRISDLNPAIENHGIARNSLLSGYLRDDSSEALLETLNALMANPKRKKSIILFWKDEKIQPIRWEFSMLIDDQNDPIGLVGLGVSLNLHHSNLSLFNLLDLLNSVKITLSEDFEIVEVEGSIDDAFGVYQTDLEGNCLFDYFDFSDEIINSIQAEKWDSPWKVFKLSNNLSLIFLKLNDTVVLFMQANSLSRVDSSRNESWDRDLLELMPGPVWLVDEGLNLVQLNSEAEDLISISTGRKPKIGELIDWSQKPVFYEKFHKKLSQGLDSQIDWVIEVDDKQLFYQLRIKAFHRSGIFLVQGFELSKMRKQIQLLQEENKLLRELVLKPSHILRSPLSSMLGLLDLIDEEKLDSENKKYFSYMKPLARELDHEIRVSAERASKFD</sequence>
<dbReference type="InterPro" id="IPR036097">
    <property type="entry name" value="HisK_dim/P_sf"/>
</dbReference>
<dbReference type="Gene3D" id="1.10.287.130">
    <property type="match status" value="1"/>
</dbReference>
<dbReference type="AlphaFoldDB" id="A0A0P7XWT0"/>
<evidence type="ECO:0000313" key="3">
    <source>
        <dbReference type="Proteomes" id="UP000050421"/>
    </source>
</evidence>
<dbReference type="SUPFAM" id="SSF47384">
    <property type="entry name" value="Homodimeric domain of signal transducing histidine kinase"/>
    <property type="match status" value="1"/>
</dbReference>
<dbReference type="SMART" id="SM00091">
    <property type="entry name" value="PAS"/>
    <property type="match status" value="2"/>
</dbReference>